<evidence type="ECO:0000313" key="3">
    <source>
        <dbReference type="Proteomes" id="UP000663868"/>
    </source>
</evidence>
<protein>
    <submittedName>
        <fullName evidence="2">Uncharacterized protein</fullName>
    </submittedName>
</protein>
<dbReference type="AlphaFoldDB" id="A0A820R4T1"/>
<comment type="caution">
    <text evidence="2">The sequence shown here is derived from an EMBL/GenBank/DDBJ whole genome shotgun (WGS) entry which is preliminary data.</text>
</comment>
<name>A0A820R4T1_9BILA</name>
<proteinExistence type="predicted"/>
<feature type="region of interest" description="Disordered" evidence="1">
    <location>
        <begin position="40"/>
        <end position="74"/>
    </location>
</feature>
<dbReference type="EMBL" id="CAJOBB010029229">
    <property type="protein sequence ID" value="CAF4435346.1"/>
    <property type="molecule type" value="Genomic_DNA"/>
</dbReference>
<feature type="non-terminal residue" evidence="2">
    <location>
        <position position="1"/>
    </location>
</feature>
<organism evidence="2 3">
    <name type="scientific">Adineta steineri</name>
    <dbReference type="NCBI Taxonomy" id="433720"/>
    <lineage>
        <taxon>Eukaryota</taxon>
        <taxon>Metazoa</taxon>
        <taxon>Spiralia</taxon>
        <taxon>Gnathifera</taxon>
        <taxon>Rotifera</taxon>
        <taxon>Eurotatoria</taxon>
        <taxon>Bdelloidea</taxon>
        <taxon>Adinetida</taxon>
        <taxon>Adinetidae</taxon>
        <taxon>Adineta</taxon>
    </lineage>
</organism>
<gene>
    <name evidence="2" type="ORF">KXQ929_LOCUS53038</name>
</gene>
<evidence type="ECO:0000313" key="2">
    <source>
        <dbReference type="EMBL" id="CAF4435346.1"/>
    </source>
</evidence>
<reference evidence="2" key="1">
    <citation type="submission" date="2021-02" db="EMBL/GenBank/DDBJ databases">
        <authorList>
            <person name="Nowell W R."/>
        </authorList>
    </citation>
    <scope>NUCLEOTIDE SEQUENCE</scope>
</reference>
<dbReference type="Proteomes" id="UP000663868">
    <property type="component" value="Unassembled WGS sequence"/>
</dbReference>
<evidence type="ECO:0000256" key="1">
    <source>
        <dbReference type="SAM" id="MobiDB-lite"/>
    </source>
</evidence>
<sequence length="74" mass="7617">TSWYLVNGYPRAAALTCDTSCRCICDSTFMPDTTQVITSTTTTTTSTTTSTSTSTTVSGSTTTSTSTSTSSTST</sequence>
<accession>A0A820R4T1</accession>